<dbReference type="RefSeq" id="XP_056557107.1">
    <property type="nucleotide sequence ID" value="XM_056698582.1"/>
</dbReference>
<dbReference type="GeneID" id="81437761"/>
<dbReference type="Proteomes" id="UP001147782">
    <property type="component" value="Unassembled WGS sequence"/>
</dbReference>
<proteinExistence type="predicted"/>
<name>A0A9W9SJ58_9EURO</name>
<dbReference type="EMBL" id="JAPZBS010000004">
    <property type="protein sequence ID" value="KAJ5378244.1"/>
    <property type="molecule type" value="Genomic_DNA"/>
</dbReference>
<feature type="region of interest" description="Disordered" evidence="1">
    <location>
        <begin position="590"/>
        <end position="644"/>
    </location>
</feature>
<evidence type="ECO:0000256" key="2">
    <source>
        <dbReference type="SAM" id="SignalP"/>
    </source>
</evidence>
<organism evidence="3 4">
    <name type="scientific">Penicillium cataractarum</name>
    <dbReference type="NCBI Taxonomy" id="2100454"/>
    <lineage>
        <taxon>Eukaryota</taxon>
        <taxon>Fungi</taxon>
        <taxon>Dikarya</taxon>
        <taxon>Ascomycota</taxon>
        <taxon>Pezizomycotina</taxon>
        <taxon>Eurotiomycetes</taxon>
        <taxon>Eurotiomycetidae</taxon>
        <taxon>Eurotiales</taxon>
        <taxon>Aspergillaceae</taxon>
        <taxon>Penicillium</taxon>
    </lineage>
</organism>
<gene>
    <name evidence="3" type="ORF">N7496_005653</name>
</gene>
<reference evidence="3" key="2">
    <citation type="journal article" date="2023" name="IMA Fungus">
        <title>Comparative genomic study of the Penicillium genus elucidates a diverse pangenome and 15 lateral gene transfer events.</title>
        <authorList>
            <person name="Petersen C."/>
            <person name="Sorensen T."/>
            <person name="Nielsen M.R."/>
            <person name="Sondergaard T.E."/>
            <person name="Sorensen J.L."/>
            <person name="Fitzpatrick D.A."/>
            <person name="Frisvad J.C."/>
            <person name="Nielsen K.L."/>
        </authorList>
    </citation>
    <scope>NUCLEOTIDE SEQUENCE</scope>
    <source>
        <strain evidence="3">IBT 29864</strain>
    </source>
</reference>
<feature type="compositionally biased region" description="Basic and acidic residues" evidence="1">
    <location>
        <begin position="600"/>
        <end position="633"/>
    </location>
</feature>
<keyword evidence="2" id="KW-0732">Signal</keyword>
<keyword evidence="4" id="KW-1185">Reference proteome</keyword>
<evidence type="ECO:0000313" key="3">
    <source>
        <dbReference type="EMBL" id="KAJ5378244.1"/>
    </source>
</evidence>
<evidence type="ECO:0000313" key="4">
    <source>
        <dbReference type="Proteomes" id="UP001147782"/>
    </source>
</evidence>
<evidence type="ECO:0000256" key="1">
    <source>
        <dbReference type="SAM" id="MobiDB-lite"/>
    </source>
</evidence>
<comment type="caution">
    <text evidence="3">The sequence shown here is derived from an EMBL/GenBank/DDBJ whole genome shotgun (WGS) entry which is preliminary data.</text>
</comment>
<feature type="chain" id="PRO_5040827732" evidence="2">
    <location>
        <begin position="24"/>
        <end position="644"/>
    </location>
</feature>
<dbReference type="AlphaFoldDB" id="A0A9W9SJ58"/>
<feature type="signal peptide" evidence="2">
    <location>
        <begin position="1"/>
        <end position="23"/>
    </location>
</feature>
<accession>A0A9W9SJ58</accession>
<dbReference type="OrthoDB" id="3540210at2759"/>
<reference evidence="3" key="1">
    <citation type="submission" date="2022-11" db="EMBL/GenBank/DDBJ databases">
        <authorList>
            <person name="Petersen C."/>
        </authorList>
    </citation>
    <scope>NUCLEOTIDE SEQUENCE</scope>
    <source>
        <strain evidence="3">IBT 29864</strain>
    </source>
</reference>
<sequence>MLANVAGGFFWSILSFVIHQLRTTDPAQRRDAFHYQCQAILRNKGAASAAWALLKLPFADDRTLSKATALRRALAMTIPPVLVLSLFAASGLFTSYITKTAGQSTLLLGPGCGGYEYNASDLSVVISKNLQDTYDAATYVRRCYHENASELDCSTYVRPNLSFTTNPNASCPYANDLCAYNSHAALQMDTGFLDSHADFGINAHLHNRIKYRRVTTCAPVKHGSGLATAQNSSEYGFILYINAGGQYAEGTEYLNYTFSYAPIPSLDGVGYMLSAVFAKADPTGLLNATQSWVPDPAINTTDADITMMMLNQNNMGYLEPSYDPWMTALVPISNSLNNTNFTTSMWAKSYQANLLVCTDQYQICNPNRPGNETTKCTKLGGILSTSFASFTTDPTKYLGFNAAQIATIGRFLSGNNDRTSAIAHGNIQFAIPSTQWQTEVMTWFATSLAKEQAWAVEWATAPRNFPASSLLDTSSVGWNVTTPLNSYARAQCTNQLVHNAAGYQNFSVLGLALTVALCGAIILIGPNVDSVVALLRSRVGKDTYKTEQWLADDVLVLLHGFYKATGTWRGDEKQGMVPTSVILAHISGDLGSPVNGEPQGKTDNDDRQGVEHATEEEVRGEGPGEGIGARKDGYAVVGHQGMGA</sequence>
<protein>
    <submittedName>
        <fullName evidence="3">Uncharacterized protein</fullName>
    </submittedName>
</protein>